<dbReference type="Gene3D" id="3.40.190.10">
    <property type="entry name" value="Periplasmic binding protein-like II"/>
    <property type="match status" value="2"/>
</dbReference>
<sequence length="345" mass="37488" precursor="true">MQIGKFGKLALAACVAGLLGSASVKAAEQALIDAAKKEGEVVWYSTLIVDQLVRPVAAAFEEKYGIPVQFSRTPAGELALKVQNEIRANSVQVDVFDANAAFFQVLPLDDLESYVPEAAAAYPADLKDPDGRYYSVNVFTMTTGINTELVAEDEYPKTYEDLLDPKWKGRMAWTTDLTPNGPPGFIGNILMTMGEEKGMEYLRALAKQDIAKIPASQRVVLDQVISGEYAIGLMIFNHHAVISADKGAPVTWLKIEPVVSTSNYAGIIKGAPHPNAAKLFLDFLLSDEGQNVFRDANYLPASPNVQAKVPDLKPADGGYTATVITNQLALEDLPKWSAVYKELFD</sequence>
<dbReference type="OrthoDB" id="7374867at2"/>
<accession>A0A1U9YVV3</accession>
<feature type="signal peptide" evidence="2">
    <location>
        <begin position="1"/>
        <end position="26"/>
    </location>
</feature>
<evidence type="ECO:0000313" key="4">
    <source>
        <dbReference type="Proteomes" id="UP000191135"/>
    </source>
</evidence>
<evidence type="ECO:0000256" key="2">
    <source>
        <dbReference type="SAM" id="SignalP"/>
    </source>
</evidence>
<dbReference type="RefSeq" id="WP_018063375.1">
    <property type="nucleotide sequence ID" value="NZ_AQWH01000003.1"/>
</dbReference>
<dbReference type="Proteomes" id="UP000191135">
    <property type="component" value="Chromosome"/>
</dbReference>
<dbReference type="EMBL" id="CP020330">
    <property type="protein sequence ID" value="AQZ49573.1"/>
    <property type="molecule type" value="Genomic_DNA"/>
</dbReference>
<dbReference type="PANTHER" id="PTHR30006:SF24">
    <property type="entry name" value="SLL0237 PROTEIN"/>
    <property type="match status" value="1"/>
</dbReference>
<name>A0A1U9YVV3_9HYPH</name>
<dbReference type="Pfam" id="PF13343">
    <property type="entry name" value="SBP_bac_6"/>
    <property type="match status" value="1"/>
</dbReference>
<feature type="chain" id="PRO_5010734773" evidence="2">
    <location>
        <begin position="27"/>
        <end position="345"/>
    </location>
</feature>
<dbReference type="STRING" id="1122214.Mame_00190"/>
<dbReference type="PANTHER" id="PTHR30006">
    <property type="entry name" value="THIAMINE-BINDING PERIPLASMIC PROTEIN-RELATED"/>
    <property type="match status" value="1"/>
</dbReference>
<reference evidence="3 4" key="1">
    <citation type="submission" date="2017-03" db="EMBL/GenBank/DDBJ databases">
        <title>Foreign affairs: Plasmid Transfer between Roseobacters and Rhizobia.</title>
        <authorList>
            <person name="Bartling P."/>
            <person name="Bunk B."/>
            <person name="Overmann J."/>
            <person name="Brinkmann H."/>
            <person name="Petersen J."/>
        </authorList>
    </citation>
    <scope>NUCLEOTIDE SEQUENCE [LARGE SCALE GENOMIC DNA]</scope>
    <source>
        <strain evidence="3 4">MACL11</strain>
    </source>
</reference>
<evidence type="ECO:0000256" key="1">
    <source>
        <dbReference type="ARBA" id="ARBA00022729"/>
    </source>
</evidence>
<gene>
    <name evidence="3" type="ORF">Mame_00190</name>
</gene>
<proteinExistence type="predicted"/>
<dbReference type="AlphaFoldDB" id="A0A1U9YVV3"/>
<evidence type="ECO:0000313" key="3">
    <source>
        <dbReference type="EMBL" id="AQZ49573.1"/>
    </source>
</evidence>
<organism evidence="3 4">
    <name type="scientific">Martelella mediterranea DSM 17316</name>
    <dbReference type="NCBI Taxonomy" id="1122214"/>
    <lineage>
        <taxon>Bacteria</taxon>
        <taxon>Pseudomonadati</taxon>
        <taxon>Pseudomonadota</taxon>
        <taxon>Alphaproteobacteria</taxon>
        <taxon>Hyphomicrobiales</taxon>
        <taxon>Aurantimonadaceae</taxon>
        <taxon>Martelella</taxon>
    </lineage>
</organism>
<keyword evidence="1 2" id="KW-0732">Signal</keyword>
<keyword evidence="4" id="KW-1185">Reference proteome</keyword>
<dbReference type="SUPFAM" id="SSF53850">
    <property type="entry name" value="Periplasmic binding protein-like II"/>
    <property type="match status" value="1"/>
</dbReference>
<protein>
    <submittedName>
        <fullName evidence="3">Putative binding protein component of ABC iron transporter</fullName>
    </submittedName>
</protein>
<dbReference type="eggNOG" id="COG1840">
    <property type="taxonomic scope" value="Bacteria"/>
</dbReference>
<dbReference type="KEGG" id="mmed:Mame_00190"/>